<dbReference type="InterPro" id="IPR011989">
    <property type="entry name" value="ARM-like"/>
</dbReference>
<dbReference type="Gene3D" id="1.25.10.10">
    <property type="entry name" value="Leucine-rich Repeat Variant"/>
    <property type="match status" value="1"/>
</dbReference>
<evidence type="ECO:0000313" key="3">
    <source>
        <dbReference type="Proteomes" id="UP000198856"/>
    </source>
</evidence>
<dbReference type="OrthoDB" id="293146at2157"/>
<dbReference type="InterPro" id="IPR004155">
    <property type="entry name" value="PBS_lyase_HEAT"/>
</dbReference>
<keyword evidence="3" id="KW-1185">Reference proteome</keyword>
<proteinExistence type="predicted"/>
<protein>
    <submittedName>
        <fullName evidence="2">HEAT repeat-containing protein</fullName>
    </submittedName>
</protein>
<dbReference type="Pfam" id="PF13646">
    <property type="entry name" value="HEAT_2"/>
    <property type="match status" value="1"/>
</dbReference>
<organism evidence="2 3">
    <name type="scientific">Halovenus aranensis</name>
    <dbReference type="NCBI Taxonomy" id="890420"/>
    <lineage>
        <taxon>Archaea</taxon>
        <taxon>Methanobacteriati</taxon>
        <taxon>Methanobacteriota</taxon>
        <taxon>Stenosarchaea group</taxon>
        <taxon>Halobacteria</taxon>
        <taxon>Halobacteriales</taxon>
        <taxon>Haloarculaceae</taxon>
        <taxon>Halovenus</taxon>
    </lineage>
</organism>
<dbReference type="RefSeq" id="WP_092699993.1">
    <property type="nucleotide sequence ID" value="NZ_FNFC01000003.1"/>
</dbReference>
<dbReference type="EMBL" id="FNFC01000003">
    <property type="protein sequence ID" value="SDJ42577.1"/>
    <property type="molecule type" value="Genomic_DNA"/>
</dbReference>
<evidence type="ECO:0000256" key="1">
    <source>
        <dbReference type="SAM" id="MobiDB-lite"/>
    </source>
</evidence>
<feature type="compositionally biased region" description="Acidic residues" evidence="1">
    <location>
        <begin position="64"/>
        <end position="73"/>
    </location>
</feature>
<reference evidence="2 3" key="1">
    <citation type="submission" date="2016-10" db="EMBL/GenBank/DDBJ databases">
        <authorList>
            <person name="de Groot N.N."/>
        </authorList>
    </citation>
    <scope>NUCLEOTIDE SEQUENCE [LARGE SCALE GENOMIC DNA]</scope>
    <source>
        <strain evidence="2 3">IBRC-M10015</strain>
    </source>
</reference>
<dbReference type="PANTHER" id="PTHR12697">
    <property type="entry name" value="PBS LYASE HEAT-LIKE PROTEIN"/>
    <property type="match status" value="1"/>
</dbReference>
<dbReference type="AlphaFoldDB" id="A0A1G8TMA5"/>
<feature type="region of interest" description="Disordered" evidence="1">
    <location>
        <begin position="64"/>
        <end position="100"/>
    </location>
</feature>
<dbReference type="SMART" id="SM00567">
    <property type="entry name" value="EZ_HEAT"/>
    <property type="match status" value="4"/>
</dbReference>
<accession>A0A1G8TMA5</accession>
<feature type="compositionally biased region" description="Acidic residues" evidence="1">
    <location>
        <begin position="1"/>
        <end position="17"/>
    </location>
</feature>
<feature type="compositionally biased region" description="Basic and acidic residues" evidence="1">
    <location>
        <begin position="74"/>
        <end position="99"/>
    </location>
</feature>
<dbReference type="SUPFAM" id="SSF48371">
    <property type="entry name" value="ARM repeat"/>
    <property type="match status" value="1"/>
</dbReference>
<dbReference type="Proteomes" id="UP000198856">
    <property type="component" value="Unassembled WGS sequence"/>
</dbReference>
<evidence type="ECO:0000313" key="2">
    <source>
        <dbReference type="EMBL" id="SDJ42577.1"/>
    </source>
</evidence>
<sequence>MSNGDSDDGSEDADVDPADPAPFESRLDEAADAVEAAETEAALDDADELVDEIEADLEDVTFAVEIEDEDAENEEKAENPRDKFEDRISSLRDDIEDQRGPYVEEVADALESAESTIKSSEWAKEGVPEVVAAVESYVDTATVVLSGSYGEMGETPEAAAETLVAVREDITDSGFHPDTDESEIQELLETAEELESDLEDATLFGDLKVREQLRREGFYDVLESENRKDFPPEWTAVKLYEKRGEVEPILSAFDKLDSDFMQENILDALEHIAPEEAYEEVQGLAQRRNTQAVRILGRIGDERACSTLHNFLGGGDVKLEKTTLRALGMIGNEESTPEVVERLGADSPEVRSAAARSLGLIGDTRAIDPLADVLSADSADEVRASAAWALNQIGTERALAEAAAYADDRSYIVQTEAEKAASS</sequence>
<dbReference type="InterPro" id="IPR016024">
    <property type="entry name" value="ARM-type_fold"/>
</dbReference>
<dbReference type="GO" id="GO:0016491">
    <property type="term" value="F:oxidoreductase activity"/>
    <property type="evidence" value="ECO:0007669"/>
    <property type="project" value="TreeGrafter"/>
</dbReference>
<name>A0A1G8TMA5_9EURY</name>
<dbReference type="PANTHER" id="PTHR12697:SF5">
    <property type="entry name" value="DEOXYHYPUSINE HYDROXYLASE"/>
    <property type="match status" value="1"/>
</dbReference>
<gene>
    <name evidence="2" type="ORF">SAMN05216226_103146</name>
</gene>
<feature type="region of interest" description="Disordered" evidence="1">
    <location>
        <begin position="1"/>
        <end position="24"/>
    </location>
</feature>
<dbReference type="STRING" id="890420.SAMN05216226_103146"/>